<gene>
    <name evidence="1" type="ORF">KIL84_022909</name>
</gene>
<comment type="caution">
    <text evidence="1">The sequence shown here is derived from an EMBL/GenBank/DDBJ whole genome shotgun (WGS) entry which is preliminary data.</text>
</comment>
<dbReference type="Proteomes" id="UP000827986">
    <property type="component" value="Unassembled WGS sequence"/>
</dbReference>
<dbReference type="AlphaFoldDB" id="A0A9D3WQR3"/>
<dbReference type="EMBL" id="JAHDVG010000488">
    <property type="protein sequence ID" value="KAH1165350.1"/>
    <property type="molecule type" value="Genomic_DNA"/>
</dbReference>
<sequence>MASGKNSTWGKSVTAAKAVCIGWGRGTRSESPVPPLQKFLSTHCVCERACFSPMYSIPCHVRYAWPGRGTRGGSGISIKEMYSLCSEIFSPPPHTQASVDTGR</sequence>
<organism evidence="1 2">
    <name type="scientific">Mauremys mutica</name>
    <name type="common">yellowpond turtle</name>
    <dbReference type="NCBI Taxonomy" id="74926"/>
    <lineage>
        <taxon>Eukaryota</taxon>
        <taxon>Metazoa</taxon>
        <taxon>Chordata</taxon>
        <taxon>Craniata</taxon>
        <taxon>Vertebrata</taxon>
        <taxon>Euteleostomi</taxon>
        <taxon>Archelosauria</taxon>
        <taxon>Testudinata</taxon>
        <taxon>Testudines</taxon>
        <taxon>Cryptodira</taxon>
        <taxon>Durocryptodira</taxon>
        <taxon>Testudinoidea</taxon>
        <taxon>Geoemydidae</taxon>
        <taxon>Geoemydinae</taxon>
        <taxon>Mauremys</taxon>
    </lineage>
</organism>
<keyword evidence="2" id="KW-1185">Reference proteome</keyword>
<reference evidence="1" key="1">
    <citation type="submission" date="2021-09" db="EMBL/GenBank/DDBJ databases">
        <title>The genome of Mauremys mutica provides insights into the evolution of semi-aquatic lifestyle.</title>
        <authorList>
            <person name="Gong S."/>
            <person name="Gao Y."/>
        </authorList>
    </citation>
    <scope>NUCLEOTIDE SEQUENCE</scope>
    <source>
        <strain evidence="1">MM-2020</strain>
        <tissue evidence="1">Muscle</tissue>
    </source>
</reference>
<evidence type="ECO:0000313" key="2">
    <source>
        <dbReference type="Proteomes" id="UP000827986"/>
    </source>
</evidence>
<name>A0A9D3WQR3_9SAUR</name>
<proteinExistence type="predicted"/>
<evidence type="ECO:0000313" key="1">
    <source>
        <dbReference type="EMBL" id="KAH1165350.1"/>
    </source>
</evidence>
<accession>A0A9D3WQR3</accession>
<protein>
    <submittedName>
        <fullName evidence="1">Uncharacterized protein</fullName>
    </submittedName>
</protein>